<dbReference type="EMBL" id="FO681348">
    <property type="protein sequence ID" value="CCV66692.1"/>
    <property type="molecule type" value="Genomic_DNA"/>
</dbReference>
<dbReference type="KEGG" id="abra:BN85316710"/>
<dbReference type="Proteomes" id="UP000032737">
    <property type="component" value="Chromosome"/>
</dbReference>
<evidence type="ECO:0000313" key="4">
    <source>
        <dbReference type="Proteomes" id="UP000032737"/>
    </source>
</evidence>
<dbReference type="InterPro" id="IPR052710">
    <property type="entry name" value="CAAX_protease"/>
</dbReference>
<gene>
    <name evidence="3" type="ORF">BN85316710</name>
</gene>
<name>U4KQ75_9MOLU</name>
<dbReference type="RefSeq" id="WP_030005542.1">
    <property type="nucleotide sequence ID" value="NC_022549.1"/>
</dbReference>
<dbReference type="AlphaFoldDB" id="U4KQ75"/>
<feature type="transmembrane region" description="Helical" evidence="1">
    <location>
        <begin position="294"/>
        <end position="312"/>
    </location>
</feature>
<sequence>MIITREPKIKIIGLVVYLIVSIIMSKWVIPFYLDTTNPNSDLSFFTVTFIGQIFAFGLPLYVLVKWVRITRNHSIEKSQIYEIPNKPLINKQSLKYILWVVPVYLVVKLLSESLMLGLYYFNGSSNLAVDIQHPNAQSFFIIVLLVAIIPAIIEEITYRGLYFDTYRDDKFKFVCISTLVFMFSHSNPISIFTALILSSYFSVVIIRTQSIKLVIILHFLFNLISLWVSNYVVFPLSLLSAIKNVVTPQTVLGYGLINLGLGLGIIWMTFLLKKKRHVFTRIRSSSKLGFKFKYEDLLSILLSVIAISAYIVF</sequence>
<dbReference type="PANTHER" id="PTHR36435">
    <property type="entry name" value="SLR1288 PROTEIN"/>
    <property type="match status" value="1"/>
</dbReference>
<keyword evidence="1" id="KW-0812">Transmembrane</keyword>
<reference evidence="3 4" key="1">
    <citation type="journal article" date="2013" name="J. Mol. Microbiol. Biotechnol.">
        <title>Analysis of the Complete Genomes of Acholeplasma brassicae , A. palmae and A. laidlawii and Their Comparison to the Obligate Parasites from ' Candidatus Phytoplasma'.</title>
        <authorList>
            <person name="Kube M."/>
            <person name="Siewert C."/>
            <person name="Migdoll A.M."/>
            <person name="Duduk B."/>
            <person name="Holz S."/>
            <person name="Rabus R."/>
            <person name="Seemuller E."/>
            <person name="Mitrovic J."/>
            <person name="Muller I."/>
            <person name="Buttner C."/>
            <person name="Reinhardt R."/>
        </authorList>
    </citation>
    <scope>NUCLEOTIDE SEQUENCE [LARGE SCALE GENOMIC DNA]</scope>
    <source>
        <strain evidence="4">0502</strain>
    </source>
</reference>
<keyword evidence="4" id="KW-1185">Reference proteome</keyword>
<evidence type="ECO:0000259" key="2">
    <source>
        <dbReference type="Pfam" id="PF02517"/>
    </source>
</evidence>
<dbReference type="HOGENOM" id="CLU_887462_0_0_14"/>
<proteinExistence type="predicted"/>
<dbReference type="Pfam" id="PF02517">
    <property type="entry name" value="Rce1-like"/>
    <property type="match status" value="1"/>
</dbReference>
<accession>U4KQ75</accession>
<feature type="transmembrane region" description="Helical" evidence="1">
    <location>
        <begin position="213"/>
        <end position="234"/>
    </location>
</feature>
<keyword evidence="1" id="KW-0472">Membrane</keyword>
<feature type="transmembrane region" description="Helical" evidence="1">
    <location>
        <begin position="165"/>
        <end position="183"/>
    </location>
</feature>
<feature type="transmembrane region" description="Helical" evidence="1">
    <location>
        <begin position="136"/>
        <end position="153"/>
    </location>
</feature>
<feature type="transmembrane region" description="Helical" evidence="1">
    <location>
        <begin position="44"/>
        <end position="64"/>
    </location>
</feature>
<feature type="domain" description="CAAX prenyl protease 2/Lysostaphin resistance protein A-like" evidence="2">
    <location>
        <begin position="138"/>
        <end position="224"/>
    </location>
</feature>
<dbReference type="GO" id="GO:0004175">
    <property type="term" value="F:endopeptidase activity"/>
    <property type="evidence" value="ECO:0007669"/>
    <property type="project" value="UniProtKB-ARBA"/>
</dbReference>
<dbReference type="GO" id="GO:0080120">
    <property type="term" value="P:CAAX-box protein maturation"/>
    <property type="evidence" value="ECO:0007669"/>
    <property type="project" value="UniProtKB-ARBA"/>
</dbReference>
<feature type="transmembrane region" description="Helical" evidence="1">
    <location>
        <begin position="254"/>
        <end position="273"/>
    </location>
</feature>
<feature type="transmembrane region" description="Helical" evidence="1">
    <location>
        <begin position="96"/>
        <end position="121"/>
    </location>
</feature>
<keyword evidence="1" id="KW-1133">Transmembrane helix</keyword>
<organism evidence="3 4">
    <name type="scientific">Acholeplasma brassicae</name>
    <dbReference type="NCBI Taxonomy" id="61635"/>
    <lineage>
        <taxon>Bacteria</taxon>
        <taxon>Bacillati</taxon>
        <taxon>Mycoplasmatota</taxon>
        <taxon>Mollicutes</taxon>
        <taxon>Acholeplasmatales</taxon>
        <taxon>Acholeplasmataceae</taxon>
        <taxon>Acholeplasma</taxon>
    </lineage>
</organism>
<dbReference type="STRING" id="61635.BN85316710"/>
<evidence type="ECO:0000256" key="1">
    <source>
        <dbReference type="SAM" id="Phobius"/>
    </source>
</evidence>
<protein>
    <recommendedName>
        <fullName evidence="2">CAAX prenyl protease 2/Lysostaphin resistance protein A-like domain-containing protein</fullName>
    </recommendedName>
</protein>
<feature type="transmembrane region" description="Helical" evidence="1">
    <location>
        <begin position="12"/>
        <end position="32"/>
    </location>
</feature>
<evidence type="ECO:0000313" key="3">
    <source>
        <dbReference type="EMBL" id="CCV66692.1"/>
    </source>
</evidence>
<dbReference type="PANTHER" id="PTHR36435:SF1">
    <property type="entry name" value="CAAX AMINO TERMINAL PROTEASE FAMILY PROTEIN"/>
    <property type="match status" value="1"/>
</dbReference>
<dbReference type="InterPro" id="IPR003675">
    <property type="entry name" value="Rce1/LyrA-like_dom"/>
</dbReference>
<feature type="transmembrane region" description="Helical" evidence="1">
    <location>
        <begin position="189"/>
        <end position="206"/>
    </location>
</feature>